<dbReference type="InterPro" id="IPR011009">
    <property type="entry name" value="Kinase-like_dom_sf"/>
</dbReference>
<gene>
    <name evidence="2" type="ORF">M430DRAFT_136432</name>
</gene>
<evidence type="ECO:0000313" key="2">
    <source>
        <dbReference type="EMBL" id="PSS23470.1"/>
    </source>
</evidence>
<dbReference type="InParanoid" id="A0A2T3B9B9"/>
<feature type="domain" description="Aminoglycoside phosphotransferase" evidence="1">
    <location>
        <begin position="81"/>
        <end position="327"/>
    </location>
</feature>
<dbReference type="GeneID" id="36570544"/>
<evidence type="ECO:0000313" key="3">
    <source>
        <dbReference type="Proteomes" id="UP000241818"/>
    </source>
</evidence>
<dbReference type="PANTHER" id="PTHR21310">
    <property type="entry name" value="AMINOGLYCOSIDE PHOSPHOTRANSFERASE-RELATED-RELATED"/>
    <property type="match status" value="1"/>
</dbReference>
<dbReference type="Gene3D" id="3.30.200.20">
    <property type="entry name" value="Phosphorylase Kinase, domain 1"/>
    <property type="match status" value="1"/>
</dbReference>
<dbReference type="EMBL" id="KZ679008">
    <property type="protein sequence ID" value="PSS23470.1"/>
    <property type="molecule type" value="Genomic_DNA"/>
</dbReference>
<dbReference type="InterPro" id="IPR051678">
    <property type="entry name" value="AGP_Transferase"/>
</dbReference>
<dbReference type="InterPro" id="IPR002575">
    <property type="entry name" value="Aminoglycoside_PTrfase"/>
</dbReference>
<sequence length="461" mass="53215">MPYDDVAWEKSDTTFDTWKKQLYDADTLREIGQLIAQHRGGVPEELYAPIRGAFNVCLRMRFRDGGSALIRFPCPGVVMFPEEKVRAEVAVMRYIKHHTSIPVPFVLHYGMTDESPRGLGPFIIMEYVEHAHDLVDVLNTPGLGLQDRPVLDPNISEERLEFVYSQMADILLQLSKCAFPRIGSLVETDDDDDDDDDRWTITKRPLTLNMNELVQLGNFPRARLPSGTFSTSSTYYSALADMHLEHLSTQHNDAIESADDCRSKYIARQLFRKLASQSRLSGEHDLEAGPFRLFCDDLRPANVLVNAEFQIVAVLDWEFTYAAPVEFTYSPPWWLLLEMPEYWTRGLEDWATTYERRLGTFLRVLEEREREGREKDERERGISGDSQMLLSTPRKSWAFDGVFWNWLDRKFFGDENDGGGFMGRLKLLGREEREGMEVFVQRKLEEAKERILVGWEGDGVM</sequence>
<evidence type="ECO:0000259" key="1">
    <source>
        <dbReference type="Pfam" id="PF01636"/>
    </source>
</evidence>
<dbReference type="AlphaFoldDB" id="A0A2T3B9B9"/>
<keyword evidence="3" id="KW-1185">Reference proteome</keyword>
<dbReference type="RefSeq" id="XP_024723516.1">
    <property type="nucleotide sequence ID" value="XM_024862463.1"/>
</dbReference>
<dbReference type="SUPFAM" id="SSF56112">
    <property type="entry name" value="Protein kinase-like (PK-like)"/>
    <property type="match status" value="1"/>
</dbReference>
<dbReference type="OrthoDB" id="5412996at2759"/>
<dbReference type="STRING" id="857342.A0A2T3B9B9"/>
<dbReference type="Proteomes" id="UP000241818">
    <property type="component" value="Unassembled WGS sequence"/>
</dbReference>
<dbReference type="Pfam" id="PF01636">
    <property type="entry name" value="APH"/>
    <property type="match status" value="1"/>
</dbReference>
<accession>A0A2T3B9B9</accession>
<proteinExistence type="predicted"/>
<organism evidence="2 3">
    <name type="scientific">Amorphotheca resinae ATCC 22711</name>
    <dbReference type="NCBI Taxonomy" id="857342"/>
    <lineage>
        <taxon>Eukaryota</taxon>
        <taxon>Fungi</taxon>
        <taxon>Dikarya</taxon>
        <taxon>Ascomycota</taxon>
        <taxon>Pezizomycotina</taxon>
        <taxon>Leotiomycetes</taxon>
        <taxon>Helotiales</taxon>
        <taxon>Amorphothecaceae</taxon>
        <taxon>Amorphotheca</taxon>
    </lineage>
</organism>
<name>A0A2T3B9B9_AMORE</name>
<dbReference type="PANTHER" id="PTHR21310:SF37">
    <property type="entry name" value="AMINOGLYCOSIDE PHOSPHOTRANSFERASE DOMAIN-CONTAINING PROTEIN"/>
    <property type="match status" value="1"/>
</dbReference>
<reference evidence="2 3" key="1">
    <citation type="journal article" date="2018" name="New Phytol.">
        <title>Comparative genomics and transcriptomics depict ericoid mycorrhizal fungi as versatile saprotrophs and plant mutualists.</title>
        <authorList>
            <person name="Martino E."/>
            <person name="Morin E."/>
            <person name="Grelet G.A."/>
            <person name="Kuo A."/>
            <person name="Kohler A."/>
            <person name="Daghino S."/>
            <person name="Barry K.W."/>
            <person name="Cichocki N."/>
            <person name="Clum A."/>
            <person name="Dockter R.B."/>
            <person name="Hainaut M."/>
            <person name="Kuo R.C."/>
            <person name="LaButti K."/>
            <person name="Lindahl B.D."/>
            <person name="Lindquist E.A."/>
            <person name="Lipzen A."/>
            <person name="Khouja H.R."/>
            <person name="Magnuson J."/>
            <person name="Murat C."/>
            <person name="Ohm R.A."/>
            <person name="Singer S.W."/>
            <person name="Spatafora J.W."/>
            <person name="Wang M."/>
            <person name="Veneault-Fourrey C."/>
            <person name="Henrissat B."/>
            <person name="Grigoriev I.V."/>
            <person name="Martin F.M."/>
            <person name="Perotto S."/>
        </authorList>
    </citation>
    <scope>NUCLEOTIDE SEQUENCE [LARGE SCALE GENOMIC DNA]</scope>
    <source>
        <strain evidence="2 3">ATCC 22711</strain>
    </source>
</reference>
<protein>
    <recommendedName>
        <fullName evidence="1">Aminoglycoside phosphotransferase domain-containing protein</fullName>
    </recommendedName>
</protein>